<sequence>MLIAFISLSAEIASKRDPTVEACDYDAAPKRRGRDKVPGSREILHGFDPATFDPENVAIYELPARPPCNPSEDEDTTRKEKERSVYDLIADVPSMQFARETWWDALLEFYATDGAIGGMTLTADQRLATTKRVFADIRAVLNASMYWASFLHLPRFFETFLDPKRRSSVQPSLILSMLAIGVHAQSSEIMHGAKGRARAQKLIDLADSAIKASLSTNWVDIGLVQAAWFITYFEMQGHAQQQSYRCEGSIQLLDSLIRLLSLTTLDADRLEAHYSIFATSSSNIVGQSMFNDPAGAHADAHPPAPSERNRALENVVIPKPGASIEGPAQCDCLKYTLKEQWPTVSEVAPLWEMTTMWPNGLMEGEIRKEECRRLVWSSVMLSAGQNAYAAADGELDRTELFIKDYRNLAILFPGEDIMFSSNGQISPSNVWTLCIRSMMLWHTSTRQRGNTALSPQARAEYSINAWLEADAIEAALDMHTCQLEGAQLYQTREFLFALYAPQVTSLGIMSYYREKAESWLRIQMQVSEYLWKASQEEEKWEMMNRPLLSYWFMGHIVRALLLYKSDPTLLIALDAVKMHIKPLEFLMRLWPYDDQRQKWASLRREVVQTCLKAGVPPPPTDVPIPFDRVRRKTFPSLPAPQT</sequence>
<keyword evidence="2" id="KW-1185">Reference proteome</keyword>
<evidence type="ECO:0000313" key="2">
    <source>
        <dbReference type="Proteomes" id="UP000230002"/>
    </source>
</evidence>
<gene>
    <name evidence="1" type="ORF">GSI_02994</name>
</gene>
<proteinExistence type="predicted"/>
<dbReference type="AlphaFoldDB" id="A0A2G8SN62"/>
<dbReference type="Proteomes" id="UP000230002">
    <property type="component" value="Unassembled WGS sequence"/>
</dbReference>
<protein>
    <submittedName>
        <fullName evidence="1">Transcription factor</fullName>
    </submittedName>
</protein>
<name>A0A2G8SN62_9APHY</name>
<dbReference type="EMBL" id="AYKW01000004">
    <property type="protein sequence ID" value="PIL35204.1"/>
    <property type="molecule type" value="Genomic_DNA"/>
</dbReference>
<accession>A0A2G8SN62</accession>
<organism evidence="1 2">
    <name type="scientific">Ganoderma sinense ZZ0214-1</name>
    <dbReference type="NCBI Taxonomy" id="1077348"/>
    <lineage>
        <taxon>Eukaryota</taxon>
        <taxon>Fungi</taxon>
        <taxon>Dikarya</taxon>
        <taxon>Basidiomycota</taxon>
        <taxon>Agaricomycotina</taxon>
        <taxon>Agaricomycetes</taxon>
        <taxon>Polyporales</taxon>
        <taxon>Polyporaceae</taxon>
        <taxon>Ganoderma</taxon>
    </lineage>
</organism>
<dbReference type="CDD" id="cd12148">
    <property type="entry name" value="fungal_TF_MHR"/>
    <property type="match status" value="1"/>
</dbReference>
<comment type="caution">
    <text evidence="1">The sequence shown here is derived from an EMBL/GenBank/DDBJ whole genome shotgun (WGS) entry which is preliminary data.</text>
</comment>
<reference evidence="1 2" key="1">
    <citation type="journal article" date="2015" name="Sci. Rep.">
        <title>Chromosome-level genome map provides insights into diverse defense mechanisms in the medicinal fungus Ganoderma sinense.</title>
        <authorList>
            <person name="Zhu Y."/>
            <person name="Xu J."/>
            <person name="Sun C."/>
            <person name="Zhou S."/>
            <person name="Xu H."/>
            <person name="Nelson D.R."/>
            <person name="Qian J."/>
            <person name="Song J."/>
            <person name="Luo H."/>
            <person name="Xiang L."/>
            <person name="Li Y."/>
            <person name="Xu Z."/>
            <person name="Ji A."/>
            <person name="Wang L."/>
            <person name="Lu S."/>
            <person name="Hayward A."/>
            <person name="Sun W."/>
            <person name="Li X."/>
            <person name="Schwartz D.C."/>
            <person name="Wang Y."/>
            <person name="Chen S."/>
        </authorList>
    </citation>
    <scope>NUCLEOTIDE SEQUENCE [LARGE SCALE GENOMIC DNA]</scope>
    <source>
        <strain evidence="1 2">ZZ0214-1</strain>
    </source>
</reference>
<evidence type="ECO:0000313" key="1">
    <source>
        <dbReference type="EMBL" id="PIL35204.1"/>
    </source>
</evidence>
<dbReference type="OrthoDB" id="2123952at2759"/>
<dbReference type="STRING" id="1077348.A0A2G8SN62"/>